<dbReference type="HAMAP" id="MF_00376">
    <property type="entry name" value="Dephospho_CoA_kinase"/>
    <property type="match status" value="1"/>
</dbReference>
<keyword evidence="3 5" id="KW-0418">Kinase</keyword>
<keyword evidence="3" id="KW-0963">Cytoplasm</keyword>
<accession>A0ABW4C5P3</accession>
<keyword evidence="3 5" id="KW-0808">Transferase</keyword>
<keyword evidence="6" id="KW-1185">Reference proteome</keyword>
<evidence type="ECO:0000256" key="2">
    <source>
        <dbReference type="ARBA" id="ARBA00022840"/>
    </source>
</evidence>
<dbReference type="EC" id="2.7.1.24" evidence="3 4"/>
<comment type="similarity">
    <text evidence="3">Belongs to the CoaE family.</text>
</comment>
<dbReference type="GO" id="GO:0004140">
    <property type="term" value="F:dephospho-CoA kinase activity"/>
    <property type="evidence" value="ECO:0007669"/>
    <property type="project" value="UniProtKB-EC"/>
</dbReference>
<dbReference type="InterPro" id="IPR001977">
    <property type="entry name" value="Depp_CoAkinase"/>
</dbReference>
<comment type="subcellular location">
    <subcellularLocation>
        <location evidence="3">Cytoplasm</location>
    </subcellularLocation>
</comment>
<dbReference type="PROSITE" id="PS51219">
    <property type="entry name" value="DPCK"/>
    <property type="match status" value="1"/>
</dbReference>
<organism evidence="5 6">
    <name type="scientific">Kroppenstedtia sanguinis</name>
    <dbReference type="NCBI Taxonomy" id="1380684"/>
    <lineage>
        <taxon>Bacteria</taxon>
        <taxon>Bacillati</taxon>
        <taxon>Bacillota</taxon>
        <taxon>Bacilli</taxon>
        <taxon>Bacillales</taxon>
        <taxon>Thermoactinomycetaceae</taxon>
        <taxon>Kroppenstedtia</taxon>
    </lineage>
</organism>
<dbReference type="PANTHER" id="PTHR10695">
    <property type="entry name" value="DEPHOSPHO-COA KINASE-RELATED"/>
    <property type="match status" value="1"/>
</dbReference>
<dbReference type="SUPFAM" id="SSF52540">
    <property type="entry name" value="P-loop containing nucleoside triphosphate hydrolases"/>
    <property type="match status" value="1"/>
</dbReference>
<comment type="caution">
    <text evidence="5">The sequence shown here is derived from an EMBL/GenBank/DDBJ whole genome shotgun (WGS) entry which is preliminary data.</text>
</comment>
<comment type="function">
    <text evidence="3">Catalyzes the phosphorylation of the 3'-hydroxyl group of dephosphocoenzyme A to form coenzyme A.</text>
</comment>
<dbReference type="InterPro" id="IPR027417">
    <property type="entry name" value="P-loop_NTPase"/>
</dbReference>
<dbReference type="EMBL" id="JBHTNU010000002">
    <property type="protein sequence ID" value="MFD1426037.1"/>
    <property type="molecule type" value="Genomic_DNA"/>
</dbReference>
<feature type="binding site" evidence="3">
    <location>
        <begin position="11"/>
        <end position="16"/>
    </location>
    <ligand>
        <name>ATP</name>
        <dbReference type="ChEBI" id="CHEBI:30616"/>
    </ligand>
</feature>
<keyword evidence="1 3" id="KW-0547">Nucleotide-binding</keyword>
<dbReference type="Gene3D" id="3.40.50.300">
    <property type="entry name" value="P-loop containing nucleotide triphosphate hydrolases"/>
    <property type="match status" value="1"/>
</dbReference>
<dbReference type="PANTHER" id="PTHR10695:SF46">
    <property type="entry name" value="BIFUNCTIONAL COENZYME A SYNTHASE-RELATED"/>
    <property type="match status" value="1"/>
</dbReference>
<evidence type="ECO:0000256" key="3">
    <source>
        <dbReference type="HAMAP-Rule" id="MF_00376"/>
    </source>
</evidence>
<name>A0ABW4C5P3_9BACL</name>
<comment type="catalytic activity">
    <reaction evidence="3">
        <text>3'-dephospho-CoA + ATP = ADP + CoA + H(+)</text>
        <dbReference type="Rhea" id="RHEA:18245"/>
        <dbReference type="ChEBI" id="CHEBI:15378"/>
        <dbReference type="ChEBI" id="CHEBI:30616"/>
        <dbReference type="ChEBI" id="CHEBI:57287"/>
        <dbReference type="ChEBI" id="CHEBI:57328"/>
        <dbReference type="ChEBI" id="CHEBI:456216"/>
        <dbReference type="EC" id="2.7.1.24"/>
    </reaction>
</comment>
<evidence type="ECO:0000256" key="4">
    <source>
        <dbReference type="NCBIfam" id="TIGR00152"/>
    </source>
</evidence>
<proteinExistence type="inferred from homology"/>
<protein>
    <recommendedName>
        <fullName evidence="3 4">Dephospho-CoA kinase</fullName>
        <ecNumber evidence="3 4">2.7.1.24</ecNumber>
    </recommendedName>
    <alternativeName>
        <fullName evidence="3">Dephosphocoenzyme A kinase</fullName>
    </alternativeName>
</protein>
<dbReference type="NCBIfam" id="TIGR00152">
    <property type="entry name" value="dephospho-CoA kinase"/>
    <property type="match status" value="1"/>
</dbReference>
<gene>
    <name evidence="3 5" type="primary">coaE</name>
    <name evidence="5" type="ORF">ACFQ4Y_03690</name>
</gene>
<evidence type="ECO:0000313" key="6">
    <source>
        <dbReference type="Proteomes" id="UP001597282"/>
    </source>
</evidence>
<dbReference type="Pfam" id="PF01121">
    <property type="entry name" value="CoaE"/>
    <property type="match status" value="1"/>
</dbReference>
<evidence type="ECO:0000313" key="5">
    <source>
        <dbReference type="EMBL" id="MFD1426037.1"/>
    </source>
</evidence>
<dbReference type="Proteomes" id="UP001597282">
    <property type="component" value="Unassembled WGS sequence"/>
</dbReference>
<sequence length="205" mass="23063">MLKVGLTGGIATGKSTVSEWFRQKGAKIVDADQVARQVVEPGTEGSRQIRDRFGDRVFRATGELDRKALREWVFRDATALKDLNQLLHPLIIRQMQAEVQEALEESPDLPVILDVPLLIEERLTDLVDTVVLVYIPAELQLKRLMEREGISEEEAGRMIQAQMPIEEKKKFADVLIDNSGTRADTEGQVDVLWETLLSKSGSNRL</sequence>
<keyword evidence="2 3" id="KW-0067">ATP-binding</keyword>
<reference evidence="6" key="1">
    <citation type="journal article" date="2019" name="Int. J. Syst. Evol. Microbiol.">
        <title>The Global Catalogue of Microorganisms (GCM) 10K type strain sequencing project: providing services to taxonomists for standard genome sequencing and annotation.</title>
        <authorList>
            <consortium name="The Broad Institute Genomics Platform"/>
            <consortium name="The Broad Institute Genome Sequencing Center for Infectious Disease"/>
            <person name="Wu L."/>
            <person name="Ma J."/>
        </authorList>
    </citation>
    <scope>NUCLEOTIDE SEQUENCE [LARGE SCALE GENOMIC DNA]</scope>
    <source>
        <strain evidence="6">S1</strain>
    </source>
</reference>
<comment type="pathway">
    <text evidence="3">Cofactor biosynthesis; coenzyme A biosynthesis; CoA from (R)-pantothenate: step 5/5.</text>
</comment>
<evidence type="ECO:0000256" key="1">
    <source>
        <dbReference type="ARBA" id="ARBA00022741"/>
    </source>
</evidence>
<dbReference type="CDD" id="cd02022">
    <property type="entry name" value="DPCK"/>
    <property type="match status" value="1"/>
</dbReference>
<keyword evidence="3" id="KW-0173">Coenzyme A biosynthesis</keyword>
<dbReference type="RefSeq" id="WP_380163033.1">
    <property type="nucleotide sequence ID" value="NZ_JBHTNU010000002.1"/>
</dbReference>